<evidence type="ECO:0000256" key="1">
    <source>
        <dbReference type="ARBA" id="ARBA00022857"/>
    </source>
</evidence>
<dbReference type="EMBL" id="JBHSBN010000003">
    <property type="protein sequence ID" value="MFC4105617.1"/>
    <property type="molecule type" value="Genomic_DNA"/>
</dbReference>
<name>A0ABV8KI80_9ACTN</name>
<protein>
    <submittedName>
        <fullName evidence="4">Zinc-binding dehydrogenase</fullName>
    </submittedName>
</protein>
<dbReference type="Gene3D" id="3.90.180.10">
    <property type="entry name" value="Medium-chain alcohol dehydrogenases, catalytic domain"/>
    <property type="match status" value="1"/>
</dbReference>
<dbReference type="InterPro" id="IPR013154">
    <property type="entry name" value="ADH-like_N"/>
</dbReference>
<dbReference type="InterPro" id="IPR020843">
    <property type="entry name" value="ER"/>
</dbReference>
<dbReference type="Pfam" id="PF13602">
    <property type="entry name" value="ADH_zinc_N_2"/>
    <property type="match status" value="1"/>
</dbReference>
<dbReference type="Pfam" id="PF08240">
    <property type="entry name" value="ADH_N"/>
    <property type="match status" value="1"/>
</dbReference>
<gene>
    <name evidence="4" type="ORF">ACFOX0_06660</name>
</gene>
<dbReference type="Proteomes" id="UP001595868">
    <property type="component" value="Unassembled WGS sequence"/>
</dbReference>
<sequence>MRVIEVARFGGPEVLVPVEVPDPRPGPGEVVIDVAVADTLWVETMIRQGRGAPYFPVRPPYRPGVGVAGTVAVVGAGVDAGLVGRLVVSRTGEHGGYVERALVPAGGLIDVPDGVSARNAAALLHDGTTGAGLVDLVGVVAGERVLVTAAGGGLGAVLVQLAAAAGGRVVAAARGAGKLARLRELGAEVTVDYADPDWARRVRDAVGGVEVVFDGAGGDYGRAAYGLVIDGGRFSAHGTPGGSFAVPDAADADRRGITVVGIGDVRFPPERARRYAERALAEAAAGRVRPLVGQTFPLERVAEAHAAIEGRAVIGKTLLTVG</sequence>
<dbReference type="SMART" id="SM00829">
    <property type="entry name" value="PKS_ER"/>
    <property type="match status" value="1"/>
</dbReference>
<organism evidence="4 5">
    <name type="scientific">Micromonospora zhanjiangensis</name>
    <dbReference type="NCBI Taxonomy" id="1522057"/>
    <lineage>
        <taxon>Bacteria</taxon>
        <taxon>Bacillati</taxon>
        <taxon>Actinomycetota</taxon>
        <taxon>Actinomycetes</taxon>
        <taxon>Micromonosporales</taxon>
        <taxon>Micromonosporaceae</taxon>
        <taxon>Micromonospora</taxon>
    </lineage>
</organism>
<evidence type="ECO:0000313" key="4">
    <source>
        <dbReference type="EMBL" id="MFC4105617.1"/>
    </source>
</evidence>
<evidence type="ECO:0000313" key="5">
    <source>
        <dbReference type="Proteomes" id="UP001595868"/>
    </source>
</evidence>
<keyword evidence="1" id="KW-0521">NADP</keyword>
<dbReference type="InterPro" id="IPR011032">
    <property type="entry name" value="GroES-like_sf"/>
</dbReference>
<comment type="caution">
    <text evidence="4">The sequence shown here is derived from an EMBL/GenBank/DDBJ whole genome shotgun (WGS) entry which is preliminary data.</text>
</comment>
<dbReference type="RefSeq" id="WP_377543105.1">
    <property type="nucleotide sequence ID" value="NZ_JBHSBN010000003.1"/>
</dbReference>
<proteinExistence type="predicted"/>
<keyword evidence="5" id="KW-1185">Reference proteome</keyword>
<accession>A0ABV8KI80</accession>
<reference evidence="5" key="1">
    <citation type="journal article" date="2019" name="Int. J. Syst. Evol. Microbiol.">
        <title>The Global Catalogue of Microorganisms (GCM) 10K type strain sequencing project: providing services to taxonomists for standard genome sequencing and annotation.</title>
        <authorList>
            <consortium name="The Broad Institute Genomics Platform"/>
            <consortium name="The Broad Institute Genome Sequencing Center for Infectious Disease"/>
            <person name="Wu L."/>
            <person name="Ma J."/>
        </authorList>
    </citation>
    <scope>NUCLEOTIDE SEQUENCE [LARGE SCALE GENOMIC DNA]</scope>
    <source>
        <strain evidence="5">2902at01</strain>
    </source>
</reference>
<dbReference type="Gene3D" id="3.40.50.720">
    <property type="entry name" value="NAD(P)-binding Rossmann-like Domain"/>
    <property type="match status" value="1"/>
</dbReference>
<dbReference type="PANTHER" id="PTHR48106:SF18">
    <property type="entry name" value="QUINONE OXIDOREDUCTASE PIG3"/>
    <property type="match status" value="1"/>
</dbReference>
<dbReference type="PANTHER" id="PTHR48106">
    <property type="entry name" value="QUINONE OXIDOREDUCTASE PIG3-RELATED"/>
    <property type="match status" value="1"/>
</dbReference>
<evidence type="ECO:0000256" key="2">
    <source>
        <dbReference type="ARBA" id="ARBA00023002"/>
    </source>
</evidence>
<dbReference type="SUPFAM" id="SSF50129">
    <property type="entry name" value="GroES-like"/>
    <property type="match status" value="1"/>
</dbReference>
<keyword evidence="2" id="KW-0560">Oxidoreductase</keyword>
<dbReference type="InterPro" id="IPR036291">
    <property type="entry name" value="NAD(P)-bd_dom_sf"/>
</dbReference>
<evidence type="ECO:0000259" key="3">
    <source>
        <dbReference type="SMART" id="SM00829"/>
    </source>
</evidence>
<feature type="domain" description="Enoyl reductase (ER)" evidence="3">
    <location>
        <begin position="10"/>
        <end position="319"/>
    </location>
</feature>
<dbReference type="SUPFAM" id="SSF51735">
    <property type="entry name" value="NAD(P)-binding Rossmann-fold domains"/>
    <property type="match status" value="1"/>
</dbReference>